<dbReference type="OrthoDB" id="187617at2759"/>
<sequence>MVLNKNEAIQIIKKYLEGAELNSKVRWDEAAKLLGPDAPHEALKVLSTGEKRQIWSEYQSQSKRRKRERERQTKSESINTYRGLLNDWVLENQGCNRILLFRNFAEEHYKSVWWNNIEDKEKDEIFQELVEEHEKNFIRTLEPNYEENVNNFFELLRLETTIFPFLESNKAESSIIRNDESIEKKKFTGFGIWEDIQKKYGKEQLFKKVYKDDILDIYIRLLKGKINIYKQEHLKTETEFCKYRKMFWDIIWSDILSGKISPITKNRKSYFFTNSKINDEKIEALCRLISKRIRYQQSESYFEYFEDFLKFIGFHLSIRKDQKVILALLKQPINNGMNLYCIDMFEYIAYLLQKLYDIILSESYTYFKSSEKFQISFQQFKEITYNNKNIMDFKTKYIFPFSFESVLDAILYKAYCDEFKHYSLTSSLKKS</sequence>
<reference evidence="2 3" key="3">
    <citation type="submission" date="2017-10" db="EMBL/GenBank/DDBJ databases">
        <title>Consistent, comparative and evidence-based genome annotation and re-annotation for the closely-related species, Cryptosporidium parvum, C. hominis and C. tyzzeri.</title>
        <authorList>
            <person name="Baptista R.P."/>
            <person name="Li Y."/>
            <person name="Sateriale A."/>
            <person name="Striepen B."/>
            <person name="Kissinger J.C."/>
        </authorList>
    </citation>
    <scope>NUCLEOTIDE SEQUENCE [LARGE SCALE GENOMIC DNA]</scope>
    <source>
        <strain evidence="2">30976</strain>
    </source>
</reference>
<dbReference type="EMBL" id="JTAI01000005">
    <property type="protein sequence ID" value="PPS93929.1"/>
    <property type="molecule type" value="Genomic_DNA"/>
</dbReference>
<dbReference type="VEuPathDB" id="CryptoDB:CHUDEA7_3950"/>
<protein>
    <submittedName>
        <fullName evidence="2">2*FF domain containing protein (Phosphopeptide binding)</fullName>
    </submittedName>
</protein>
<organism evidence="1">
    <name type="scientific">Cryptosporidium hominis</name>
    <dbReference type="NCBI Taxonomy" id="237895"/>
    <lineage>
        <taxon>Eukaryota</taxon>
        <taxon>Sar</taxon>
        <taxon>Alveolata</taxon>
        <taxon>Apicomplexa</taxon>
        <taxon>Conoidasida</taxon>
        <taxon>Coccidia</taxon>
        <taxon>Eucoccidiorida</taxon>
        <taxon>Eimeriorina</taxon>
        <taxon>Cryptosporidiidae</taxon>
        <taxon>Cryptosporidium</taxon>
    </lineage>
</organism>
<name>A0A0S4TKF7_CRYHO</name>
<dbReference type="VEuPathDB" id="CryptoDB:GY17_00003117"/>
<keyword evidence="3" id="KW-1185">Reference proteome</keyword>
<dbReference type="Proteomes" id="UP001429100">
    <property type="component" value="Unassembled WGS sequence"/>
</dbReference>
<dbReference type="Gene3D" id="1.10.10.440">
    <property type="entry name" value="FF domain"/>
    <property type="match status" value="1"/>
</dbReference>
<dbReference type="Proteomes" id="UP000199752">
    <property type="component" value="Chromosome 7"/>
</dbReference>
<reference evidence="2 3" key="1">
    <citation type="submission" date="2014-11" db="EMBL/GenBank/DDBJ databases">
        <title>Comparative genomic analysis of Cryptosporidium hominis reveals occurrence of genetic recombination in virulent subtypes.</title>
        <authorList>
            <person name="Guo Y."/>
            <person name="Tang K."/>
            <person name="Frace M."/>
            <person name="Li N."/>
            <person name="Roellig D.M."/>
            <person name="Sammons S."/>
            <person name="Knipe K."/>
            <person name="Rowe L."/>
            <person name="Feng Y."/>
            <person name="Xiao L."/>
        </authorList>
    </citation>
    <scope>NUCLEOTIDE SEQUENCE [LARGE SCALE GENOMIC DNA]</scope>
    <source>
        <strain evidence="2">30976</strain>
    </source>
</reference>
<dbReference type="VEuPathDB" id="CryptoDB:Chro.70441"/>
<evidence type="ECO:0000313" key="2">
    <source>
        <dbReference type="EMBL" id="PPS93929.1"/>
    </source>
</evidence>
<dbReference type="VEuPathDB" id="CryptoDB:ChTU502y2012_407g1940"/>
<dbReference type="SUPFAM" id="SSF81698">
    <property type="entry name" value="FF domain"/>
    <property type="match status" value="1"/>
</dbReference>
<dbReference type="AlphaFoldDB" id="A0A0S4TKF7"/>
<proteinExistence type="predicted"/>
<evidence type="ECO:0000313" key="3">
    <source>
        <dbReference type="Proteomes" id="UP001429100"/>
    </source>
</evidence>
<evidence type="ECO:0000313" key="1">
    <source>
        <dbReference type="EMBL" id="CUV07383.1"/>
    </source>
</evidence>
<reference evidence="1" key="2">
    <citation type="submission" date="2015-08" db="EMBL/GenBank/DDBJ databases">
        <authorList>
            <person name="Babu N.S."/>
            <person name="Beckwith C.J."/>
            <person name="Beseler K.G."/>
            <person name="Brison A."/>
            <person name="Carone J.V."/>
            <person name="Caskin T.P."/>
            <person name="Diamond M."/>
            <person name="Durham M.E."/>
            <person name="Foxe J.M."/>
            <person name="Go M."/>
            <person name="Henderson B.A."/>
            <person name="Jones I.B."/>
            <person name="McGettigan J.A."/>
            <person name="Micheletti S.J."/>
            <person name="Nasrallah M.E."/>
            <person name="Ortiz D."/>
            <person name="Piller C.R."/>
            <person name="Privatt S.R."/>
            <person name="Schneider S.L."/>
            <person name="Sharp S."/>
            <person name="Smith T.C."/>
            <person name="Stanton J.D."/>
            <person name="Ullery H.E."/>
            <person name="Wilson R.J."/>
            <person name="Serrano M.G."/>
            <person name="Buck G."/>
            <person name="Lee V."/>
            <person name="Wang Y."/>
            <person name="Carvalho R."/>
            <person name="Voegtly L."/>
            <person name="Shi R."/>
            <person name="Duckworth R."/>
            <person name="Johnson A."/>
            <person name="Loviza R."/>
            <person name="Walstead R."/>
            <person name="Shah Z."/>
            <person name="Kiflezghi M."/>
            <person name="Wade K."/>
            <person name="Ball S.L."/>
            <person name="Bradley K.W."/>
            <person name="Asai D.J."/>
            <person name="Bowman C.A."/>
            <person name="Russell D.A."/>
            <person name="Pope W.H."/>
            <person name="Jacobs-Sera D."/>
            <person name="Hendrix R.W."/>
            <person name="Hatfull G.F."/>
        </authorList>
    </citation>
    <scope>NUCLEOTIDE SEQUENCE [LARGE SCALE GENOMIC DNA]</scope>
</reference>
<dbReference type="EMBL" id="LN877953">
    <property type="protein sequence ID" value="CUV07383.1"/>
    <property type="molecule type" value="Genomic_DNA"/>
</dbReference>
<gene>
    <name evidence="1" type="ORF">CHUDEA7_3950</name>
    <name evidence="2" type="ORF">GY17_00003117</name>
</gene>
<dbReference type="InterPro" id="IPR036517">
    <property type="entry name" value="FF_domain_sf"/>
</dbReference>
<accession>A0A0S4TKF7</accession>